<evidence type="ECO:0000256" key="1">
    <source>
        <dbReference type="SAM" id="MobiDB-lite"/>
    </source>
</evidence>
<comment type="caution">
    <text evidence="2">The sequence shown here is derived from an EMBL/GenBank/DDBJ whole genome shotgun (WGS) entry which is preliminary data.</text>
</comment>
<sequence length="101" mass="10704">MMPSPVTTYITAKMITSVTFSQPPQAMGTTANSARNGRTTKAQSPIKVPLDWAPSVSGFCPRAGAVPVGVSMAVVVMAPRWSWVEGMFCATYDTVTYGTVV</sequence>
<evidence type="ECO:0000313" key="2">
    <source>
        <dbReference type="EMBL" id="GIG18492.1"/>
    </source>
</evidence>
<organism evidence="2 3">
    <name type="scientific">Catellatospora methionotrophica</name>
    <dbReference type="NCBI Taxonomy" id="121620"/>
    <lineage>
        <taxon>Bacteria</taxon>
        <taxon>Bacillati</taxon>
        <taxon>Actinomycetota</taxon>
        <taxon>Actinomycetes</taxon>
        <taxon>Micromonosporales</taxon>
        <taxon>Micromonosporaceae</taxon>
        <taxon>Catellatospora</taxon>
    </lineage>
</organism>
<reference evidence="2" key="1">
    <citation type="submission" date="2021-01" db="EMBL/GenBank/DDBJ databases">
        <title>Whole genome shotgun sequence of Catellatospora methionotrophica NBRC 14553.</title>
        <authorList>
            <person name="Komaki H."/>
            <person name="Tamura T."/>
        </authorList>
    </citation>
    <scope>NUCLEOTIDE SEQUENCE</scope>
    <source>
        <strain evidence="2">NBRC 14553</strain>
    </source>
</reference>
<feature type="compositionally biased region" description="Polar residues" evidence="1">
    <location>
        <begin position="24"/>
        <end position="43"/>
    </location>
</feature>
<feature type="region of interest" description="Disordered" evidence="1">
    <location>
        <begin position="24"/>
        <end position="44"/>
    </location>
</feature>
<gene>
    <name evidence="2" type="ORF">Cme02nite_68240</name>
</gene>
<dbReference type="Proteomes" id="UP000660339">
    <property type="component" value="Unassembled WGS sequence"/>
</dbReference>
<evidence type="ECO:0000313" key="3">
    <source>
        <dbReference type="Proteomes" id="UP000660339"/>
    </source>
</evidence>
<name>A0A8J3LCQ6_9ACTN</name>
<keyword evidence="3" id="KW-1185">Reference proteome</keyword>
<dbReference type="AlphaFoldDB" id="A0A8J3LCQ6"/>
<proteinExistence type="predicted"/>
<dbReference type="EMBL" id="BONJ01000041">
    <property type="protein sequence ID" value="GIG18492.1"/>
    <property type="molecule type" value="Genomic_DNA"/>
</dbReference>
<accession>A0A8J3LCQ6</accession>
<protein>
    <submittedName>
        <fullName evidence="2">Uncharacterized protein</fullName>
    </submittedName>
</protein>